<dbReference type="OrthoDB" id="10253254at2759"/>
<keyword evidence="5 10" id="KW-0347">Helicase</keyword>
<name>A0A1Q3D9Z7_CEPFO</name>
<keyword evidence="2" id="KW-0508">mRNA splicing</keyword>
<dbReference type="CDD" id="cd18791">
    <property type="entry name" value="SF2_C_RHA"/>
    <property type="match status" value="1"/>
</dbReference>
<dbReference type="FunFam" id="3.40.50.300:FF:000145">
    <property type="entry name" value="probable ATP-dependent RNA helicase DHX40"/>
    <property type="match status" value="1"/>
</dbReference>
<dbReference type="InterPro" id="IPR048333">
    <property type="entry name" value="HA2_WH"/>
</dbReference>
<dbReference type="InterPro" id="IPR027417">
    <property type="entry name" value="P-loop_NTPase"/>
</dbReference>
<dbReference type="InterPro" id="IPR003593">
    <property type="entry name" value="AAA+_ATPase"/>
</dbReference>
<evidence type="ECO:0000313" key="11">
    <source>
        <dbReference type="Proteomes" id="UP000187406"/>
    </source>
</evidence>
<dbReference type="InParanoid" id="A0A1Q3D9Z7"/>
<dbReference type="FunCoup" id="A0A1Q3D9Z7">
    <property type="interactions" value="560"/>
</dbReference>
<dbReference type="SMART" id="SM00382">
    <property type="entry name" value="AAA"/>
    <property type="match status" value="1"/>
</dbReference>
<dbReference type="InterPro" id="IPR014001">
    <property type="entry name" value="Helicase_ATP-bd"/>
</dbReference>
<dbReference type="EMBL" id="BDDD01005413">
    <property type="protein sequence ID" value="GAV89317.1"/>
    <property type="molecule type" value="Genomic_DNA"/>
</dbReference>
<organism evidence="10 11">
    <name type="scientific">Cephalotus follicularis</name>
    <name type="common">Albany pitcher plant</name>
    <dbReference type="NCBI Taxonomy" id="3775"/>
    <lineage>
        <taxon>Eukaryota</taxon>
        <taxon>Viridiplantae</taxon>
        <taxon>Streptophyta</taxon>
        <taxon>Embryophyta</taxon>
        <taxon>Tracheophyta</taxon>
        <taxon>Spermatophyta</taxon>
        <taxon>Magnoliopsida</taxon>
        <taxon>eudicotyledons</taxon>
        <taxon>Gunneridae</taxon>
        <taxon>Pentapetalae</taxon>
        <taxon>rosids</taxon>
        <taxon>fabids</taxon>
        <taxon>Oxalidales</taxon>
        <taxon>Cephalotaceae</taxon>
        <taxon>Cephalotus</taxon>
    </lineage>
</organism>
<dbReference type="PROSITE" id="PS51192">
    <property type="entry name" value="HELICASE_ATP_BIND_1"/>
    <property type="match status" value="1"/>
</dbReference>
<comment type="catalytic activity">
    <reaction evidence="7">
        <text>ATP + H2O = ADP + phosphate + H(+)</text>
        <dbReference type="Rhea" id="RHEA:13065"/>
        <dbReference type="ChEBI" id="CHEBI:15377"/>
        <dbReference type="ChEBI" id="CHEBI:15378"/>
        <dbReference type="ChEBI" id="CHEBI:30616"/>
        <dbReference type="ChEBI" id="CHEBI:43474"/>
        <dbReference type="ChEBI" id="CHEBI:456216"/>
        <dbReference type="EC" id="3.6.4.13"/>
    </reaction>
</comment>
<dbReference type="InterPro" id="IPR011709">
    <property type="entry name" value="DEAD-box_helicase_OB_fold"/>
</dbReference>
<dbReference type="Pfam" id="PF00271">
    <property type="entry name" value="Helicase_C"/>
    <property type="match status" value="1"/>
</dbReference>
<protein>
    <recommendedName>
        <fullName evidence="1">RNA helicase</fullName>
        <ecNumber evidence="1">3.6.4.13</ecNumber>
    </recommendedName>
</protein>
<accession>A0A1Q3D9Z7</accession>
<dbReference type="Pfam" id="PF00270">
    <property type="entry name" value="DEAD"/>
    <property type="match status" value="1"/>
</dbReference>
<comment type="caution">
    <text evidence="10">The sequence shown here is derived from an EMBL/GenBank/DDBJ whole genome shotgun (WGS) entry which is preliminary data.</text>
</comment>
<dbReference type="GO" id="GO:0005524">
    <property type="term" value="F:ATP binding"/>
    <property type="evidence" value="ECO:0007669"/>
    <property type="project" value="UniProtKB-KW"/>
</dbReference>
<evidence type="ECO:0000256" key="7">
    <source>
        <dbReference type="ARBA" id="ARBA00047984"/>
    </source>
</evidence>
<evidence type="ECO:0000256" key="2">
    <source>
        <dbReference type="ARBA" id="ARBA00022728"/>
    </source>
</evidence>
<dbReference type="GO" id="GO:0005681">
    <property type="term" value="C:spliceosomal complex"/>
    <property type="evidence" value="ECO:0007669"/>
    <property type="project" value="UniProtKB-KW"/>
</dbReference>
<evidence type="ECO:0000259" key="8">
    <source>
        <dbReference type="PROSITE" id="PS51192"/>
    </source>
</evidence>
<feature type="domain" description="Helicase ATP-binding" evidence="8">
    <location>
        <begin position="14"/>
        <end position="178"/>
    </location>
</feature>
<reference evidence="11" key="1">
    <citation type="submission" date="2016-04" db="EMBL/GenBank/DDBJ databases">
        <title>Cephalotus genome sequencing.</title>
        <authorList>
            <person name="Fukushima K."/>
            <person name="Hasebe M."/>
            <person name="Fang X."/>
        </authorList>
    </citation>
    <scope>NUCLEOTIDE SEQUENCE [LARGE SCALE GENOMIC DNA]</scope>
    <source>
        <strain evidence="11">cv. St1</strain>
    </source>
</reference>
<keyword evidence="4" id="KW-0378">Hydrolase</keyword>
<keyword evidence="2" id="KW-0507">mRNA processing</keyword>
<dbReference type="InterPro" id="IPR002464">
    <property type="entry name" value="DNA/RNA_helicase_DEAH_CS"/>
</dbReference>
<dbReference type="InterPro" id="IPR011545">
    <property type="entry name" value="DEAD/DEAH_box_helicase_dom"/>
</dbReference>
<dbReference type="Pfam" id="PF04408">
    <property type="entry name" value="WHD_HA2"/>
    <property type="match status" value="1"/>
</dbReference>
<dbReference type="PANTHER" id="PTHR18934:SF234">
    <property type="entry name" value="PRE-MRNA-SPLICING FACTOR ATP-DEPENDENT RNA HELICASE DEAH4-RELATED"/>
    <property type="match status" value="1"/>
</dbReference>
<dbReference type="InterPro" id="IPR001650">
    <property type="entry name" value="Helicase_C-like"/>
</dbReference>
<dbReference type="InterPro" id="IPR007502">
    <property type="entry name" value="Helicase-assoc_dom"/>
</dbReference>
<keyword evidence="6" id="KW-0067">ATP-binding</keyword>
<dbReference type="SMART" id="SM00847">
    <property type="entry name" value="HA2"/>
    <property type="match status" value="1"/>
</dbReference>
<dbReference type="SMART" id="SM00490">
    <property type="entry name" value="HELICc"/>
    <property type="match status" value="1"/>
</dbReference>
<evidence type="ECO:0000256" key="5">
    <source>
        <dbReference type="ARBA" id="ARBA00022806"/>
    </source>
</evidence>
<dbReference type="PROSITE" id="PS51194">
    <property type="entry name" value="HELICASE_CTER"/>
    <property type="match status" value="1"/>
</dbReference>
<evidence type="ECO:0000256" key="4">
    <source>
        <dbReference type="ARBA" id="ARBA00022801"/>
    </source>
</evidence>
<dbReference type="Gene3D" id="1.20.120.1080">
    <property type="match status" value="1"/>
</dbReference>
<dbReference type="GO" id="GO:0003723">
    <property type="term" value="F:RNA binding"/>
    <property type="evidence" value="ECO:0007669"/>
    <property type="project" value="TreeGrafter"/>
</dbReference>
<dbReference type="Pfam" id="PF07717">
    <property type="entry name" value="OB_NTP_bind"/>
    <property type="match status" value="1"/>
</dbReference>
<evidence type="ECO:0000313" key="10">
    <source>
        <dbReference type="EMBL" id="GAV89317.1"/>
    </source>
</evidence>
<dbReference type="STRING" id="3775.A0A1Q3D9Z7"/>
<evidence type="ECO:0000256" key="3">
    <source>
        <dbReference type="ARBA" id="ARBA00022741"/>
    </source>
</evidence>
<dbReference type="Proteomes" id="UP000187406">
    <property type="component" value="Unassembled WGS sequence"/>
</dbReference>
<sequence length="700" mass="79163">MENLPILQFEEKIMETVEHNPVVVIIGETGSGKSTQLSQILHRRGYTNSGIVGVTQPRRVAAVSVARRVSQELGVRLGEEVGYAIRFEDRTSERTKIKYLTDGVLLRESLSDPELNQYSVIILDEAHERSLNTDILLGLMKRLIKERASNLKVLITSATLDGEKVSKFFSDCPILTVPGKLYPVEIFYSKERPTSYLESSLKTAIDIHIREPEGDVLIFMTGQDDIEKLVSKLEDQIRSLEEGSCMDAIVLPLHGSLPPEMQVRVFSSPPPNCRRFIVATNIAETSLTVDGVVYVIDAGYVKQRQYNPSTGMYSLDVVQISKVQANQRAGRAGRTRPGKCYRLYPSRVYQDEFHDVTVPEIQRSSLAGSVLYLKSMDLPDIDILKFDFLDKPSSESLEDALKQLYLIDAIDENGSILSIGRKMAELPLEPSLSRTLMEANEYGCLSQALTVAAMLSAETTLLPGRSRSTEKKRKHTALELPDGSNWGDHIQLLQIYELWDQADYDINWCKDHKLQVRGMKFVRDVRRQLSQIMQKIAKESLDVRPNDGRKESQQDYKNLRKALCVGYANQLAERMIHHNGYRTLGFKPQLVQVHPSSVLKTDDEGKLPIYVVYHELVATTRPYMRNVCVEEMRWVMPILKKLEKLNVNKLSGGSGHIGEDTESEILDLPEKEITVTGVPDDRESRIQAARDRFLARKAKK</sequence>
<keyword evidence="2" id="KW-0747">Spliceosome</keyword>
<dbReference type="EC" id="3.6.4.13" evidence="1"/>
<proteinExistence type="predicted"/>
<dbReference type="AlphaFoldDB" id="A0A1Q3D9Z7"/>
<dbReference type="SMART" id="SM00487">
    <property type="entry name" value="DEXDc"/>
    <property type="match status" value="1"/>
</dbReference>
<feature type="domain" description="Helicase C-terminal" evidence="9">
    <location>
        <begin position="200"/>
        <end position="377"/>
    </location>
</feature>
<evidence type="ECO:0000256" key="6">
    <source>
        <dbReference type="ARBA" id="ARBA00022840"/>
    </source>
</evidence>
<keyword evidence="3" id="KW-0547">Nucleotide-binding</keyword>
<keyword evidence="11" id="KW-1185">Reference proteome</keyword>
<dbReference type="PANTHER" id="PTHR18934">
    <property type="entry name" value="ATP-DEPENDENT RNA HELICASE"/>
    <property type="match status" value="1"/>
</dbReference>
<evidence type="ECO:0000256" key="1">
    <source>
        <dbReference type="ARBA" id="ARBA00012552"/>
    </source>
</evidence>
<dbReference type="GO" id="GO:0016787">
    <property type="term" value="F:hydrolase activity"/>
    <property type="evidence" value="ECO:0007669"/>
    <property type="project" value="UniProtKB-KW"/>
</dbReference>
<gene>
    <name evidence="10" type="ORF">CFOL_v3_32735</name>
</gene>
<evidence type="ECO:0000259" key="9">
    <source>
        <dbReference type="PROSITE" id="PS51194"/>
    </source>
</evidence>
<dbReference type="FunFam" id="3.40.50.300:FF:001388">
    <property type="entry name" value="Probable pre-mRNA-splicing factor ATP-dependent RNA helicase DEAH4"/>
    <property type="match status" value="1"/>
</dbReference>
<dbReference type="GO" id="GO:0003724">
    <property type="term" value="F:RNA helicase activity"/>
    <property type="evidence" value="ECO:0007669"/>
    <property type="project" value="UniProtKB-EC"/>
</dbReference>
<dbReference type="Gene3D" id="3.40.50.300">
    <property type="entry name" value="P-loop containing nucleotide triphosphate hydrolases"/>
    <property type="match status" value="2"/>
</dbReference>
<dbReference type="SUPFAM" id="SSF52540">
    <property type="entry name" value="P-loop containing nucleoside triphosphate hydrolases"/>
    <property type="match status" value="1"/>
</dbReference>
<dbReference type="PROSITE" id="PS00690">
    <property type="entry name" value="DEAH_ATP_HELICASE"/>
    <property type="match status" value="1"/>
</dbReference>
<dbReference type="Pfam" id="PF21010">
    <property type="entry name" value="HA2_C"/>
    <property type="match status" value="1"/>
</dbReference>